<feature type="region of interest" description="Disordered" evidence="3">
    <location>
        <begin position="3150"/>
        <end position="3179"/>
    </location>
</feature>
<feature type="domain" description="Ig-like" evidence="4">
    <location>
        <begin position="1982"/>
        <end position="2057"/>
    </location>
</feature>
<feature type="domain" description="Ig-like" evidence="4">
    <location>
        <begin position="1"/>
        <end position="71"/>
    </location>
</feature>
<feature type="domain" description="Ig-like" evidence="4">
    <location>
        <begin position="285"/>
        <end position="375"/>
    </location>
</feature>
<evidence type="ECO:0000259" key="4">
    <source>
        <dbReference type="PROSITE" id="PS50835"/>
    </source>
</evidence>
<feature type="domain" description="Ig-like" evidence="4">
    <location>
        <begin position="2247"/>
        <end position="2301"/>
    </location>
</feature>
<feature type="domain" description="Ig-like" evidence="4">
    <location>
        <begin position="1895"/>
        <end position="1963"/>
    </location>
</feature>
<dbReference type="Pfam" id="PF00041">
    <property type="entry name" value="fn3"/>
    <property type="match status" value="20"/>
</dbReference>
<dbReference type="Pfam" id="PF07679">
    <property type="entry name" value="I-set"/>
    <property type="match status" value="26"/>
</dbReference>
<dbReference type="SMART" id="SM00408">
    <property type="entry name" value="IGc2"/>
    <property type="match status" value="25"/>
</dbReference>
<dbReference type="InterPro" id="IPR003961">
    <property type="entry name" value="FN3_dom"/>
</dbReference>
<dbReference type="InterPro" id="IPR036116">
    <property type="entry name" value="FN3_sf"/>
</dbReference>
<feature type="domain" description="Ig-like" evidence="4">
    <location>
        <begin position="819"/>
        <end position="907"/>
    </location>
</feature>
<feature type="domain" description="Ig-like" evidence="4">
    <location>
        <begin position="1001"/>
        <end position="1087"/>
    </location>
</feature>
<feature type="compositionally biased region" description="Basic and acidic residues" evidence="3">
    <location>
        <begin position="2972"/>
        <end position="2984"/>
    </location>
</feature>
<feature type="domain" description="Fibronectin type-III" evidence="5">
    <location>
        <begin position="171"/>
        <end position="265"/>
    </location>
</feature>
<feature type="domain" description="Fibronectin type-III" evidence="5">
    <location>
        <begin position="3979"/>
        <end position="4074"/>
    </location>
</feature>
<dbReference type="PANTHER" id="PTHR13817">
    <property type="entry name" value="TITIN"/>
    <property type="match status" value="1"/>
</dbReference>
<dbReference type="PANTHER" id="PTHR13817:SF151">
    <property type="entry name" value="TITIN"/>
    <property type="match status" value="1"/>
</dbReference>
<feature type="region of interest" description="Disordered" evidence="3">
    <location>
        <begin position="2946"/>
        <end position="2999"/>
    </location>
</feature>
<feature type="domain" description="Fibronectin type-III" evidence="5">
    <location>
        <begin position="4382"/>
        <end position="4476"/>
    </location>
</feature>
<dbReference type="SUPFAM" id="SSF49265">
    <property type="entry name" value="Fibronectin type III"/>
    <property type="match status" value="11"/>
</dbReference>
<keyword evidence="1" id="KW-0677">Repeat</keyword>
<sequence>MKCKVTGLPRPDVQWFKKKAKVKITARTVIEYTDDGVCMLTLHNLGLDDITTYTCKATNKVGEASTSAELILQVAAKITEGPANMSVKRGHTIPLKCTFRGIPKPDVFWYRGKNEIESTGRYAIEVKETYSILTIEDIQPDDSCEFSMEVENEHGMDQHKLTITVYDKPSAPGKPEVSDITPSTLTLTWEPPTSDGGSPITSYIIERCDVTTNTWTVLTTSNKTTTYSVKNLAPDTQYVFRVSAENVVGVSEPSPESDIVNTLKKPEPEVAAEKVAEPQEALKAPYFIDQLKDKDATDGDPVQFVCKVTGKPLPVITWYRNDELIKPSQDFKQTYTNEIAVLDIVEVFPDDAGRYTCKAVNPAGDAVTRAKLRVEELPEESPPAVEEFEAPKIVEKFKDLELIEGKTARLECLVTGKPEPEVTWYKDDCEIKNSRHIYAKRDGNKCTLIIANVNLDDDAEYTCRAKNPVGKTECAAEVLIETPEEAAAEFLIKPKKVETVQAEIPIDPDKPKEPPFFIQEPVKTTSIEGEPAEFRCKVGGYPPPKVTWNKGWRQLTDGREFTLKYDEETEEHVLIVKETRSNSSGKYTVKIENEVGADKTNVPLLVEVKPEEEPQYTQVLKRRPSEIARMEAEEIDINELLKDVDPKDYEKVLLEHGIHDFRVILKHIEWLKQQGDKELDLPKLKGWEEVLAEETIAAPVKLQEVHADRPQVMALARETIPEDSEVPTFAFAKPLKDVEVVEKDTAQLVCEVTDERAEVTWMKDGQIIEPGDERFIIEKVGRRCSLVVKDTTILDEAEYTCQLGELQTTAELLVEEVEPIKTKVTIVDGIETKEATAEQTVMFECVVSDETGKATWFKDGDEIEPSEKYEIKVEGRRRSLTIHNISSDDEADYTCTVDEDKTAAELFYKEPVKIIKSLTDQTVKEHLTATYECEFSLPIQKHEVKFFLNNELLKETSNVIIKVSGTKATIVMKDVVDKDEGEISVKVRNATSTAKMNVELPPFEISKGLHDASAEEKQTGTFQCQVSDQRAKVTWLKNGEPITLDETKYTSVSQGKIRKLVISDLAFDDKAEYSVMLQDQKSTATLDVEPAKIAPFFIEKPKFADVVEDSPAEFRCKVGGYPTPVISWSKGWKQCTECDEYTITYNEETEEHTMIINKTTIKDAGKYTVKAVNEMGEQKVPVSLMVQEKPAEEPQFMKKLKRRPSQVKVETKPEDIDIEELLAGVPVKDYELVLRKHGIHDFRVILQHIEMMKKKKIEEEIKPIVEPEVEVVKAEIETVSAAPQLTVAVKTEEVVYNFVKDLEDVEVVENEAVELTCEVSDEKAEVSWLKDGVEIKPDDDKYEFKSSGRRRSLCLKSATVKDEAEYTCVVGDTSTTAELFVEDKVQPIPEIEEVTVVCAPVTSLEEATIAPVKFLYKLKDTDVEENQTARLDCEINQDVSDDDISWSKDDEQLLPGDKYEMLKAKRKVSLIIHDVSFEDEGDYTVSVGSSTSTAGLFVSEAPKFATPLQDKEIPEKESIELTCEVTKPNVKVNWYKDDEQISPYDHHYKIKTDGRRHSLVIDDVKLKDEAKYTAKLGDIETAAELVVEEIVEDIVEEPVICSAVASLQQPTQLEEAKIELAKPIEDKEVDEFTESVSFSCQLTRPTNDVTWLKDDQPIDESDKYKIVKEDTSHTLIVSDVTTEDEGIYTFKAGDVKTDAELLVELTKFGEQLKDIQCSEFEPVTLECEVTNKLASVTWLKDQEEVKESPRVKISTDGTKHMLTILETIPEDEAEYTCKVGAVTTSCELLVDTTTFTSTLADKDVSEFEKSTFECEVSNEKANVTWLKDGQPIEEGPKYTITVDGKKRTLLVHDITPDDDAEYTCVVGDHKTTCGLFVEATKFSSPLKSTDAIEFESVTLECEVSHDKGQVTWFKNGKEIEPSDKYRIEVDGQTRRLIISDLTCEDVAEYTCVIGTEKTSTTLNVKATGFSSQLKDVDATEFEATVLECELSHEKGVITWLKDGKPIEEGPKYTFIVDGKKRALKIEDVSPDDDAEYTCVVGDEKTTAGVFVEDTSFTTKLNDSDALEFESVTLECVVSHERAHVVWLVNDVELQPSEKYEFVAIGKTRKLIIHDLSISDDAEYTCVFGKEMTTAAVTVETTKFTTKLSDIDATEFESATYECEVSHEKGEVIWLKDGKPIEESPKYKIIVDGKKRALIIQDVSVDDDAEYTCVMRDEKTSANTFVEATTFTSPIKDIDAIEYENEKLECVVSHEKATVTWLKDGQPIEEGPKYTFVADGKKRSLLINDVNPDDDAEYTCVIGEEKCTAGLFVCATKFTKELKDVDVIERETARFDVEVSHEKAEVTWLKDGKEIEPSMRYEYKVDGKQRSLIIHGVTPDDEAEYTCVLGKEKSNGGLFVEPPPVEFVVPVKPVDVIERQTAAFECEISEDAEVTWQKDGEDIQPSEKYEYISEGKIRKLVIHNCNFEEEAEYTCVTKDHKSNAELVVLEAAPEFKEPLKDVTTMEESDSCTLQCTLDKITTNVKWMKNKEVITESAKYEFVHDEYTHKLIVKDNVLEDDAEYTCVVGEYTSEANIKVEEKPVEIVEGLKEVVASPDDTISFTCVLNKERVNVKWFKNDEEIKPSDKYEMTKDFKTHKLVVKNAVFEDDAEFSFVAESEASRADLIVEDEPKVTVEPKFMEITVKAETKIVVESSFTGAPAPESEWTKDGNKLDVTDDRIKVQATKAMRGNTTLTINKAKRSDKATYTVTVSNDLGTDSVNVVVNVLDKPTPPTNLKISEITPETVTLNWEPPEDDGGDVVTEYTIEKRDTKRATWSDAGTTSDLTFQVKKLIEGNEYVFRVSAVNKHGTSEPTQTSPIIAKHQFDVPMPPTKPEISDVDRTVMTVTWSPPEFDGGSPVTGYFVERCDTARDRYIRVNKDSITETSLIVHDLVEGNEYVFKIYAQNEAGPSKPSPASDPRIAKPPYDAPEAPGKPETENIERTEMKVSWTPPENDGGSPITGYIVEKCDVARDRWVKAHKETVLETELLVKDLMEGNTYKFRVFAENAAGLGPASKPSEPRIAKPPYDPPSAPGKPETSDVDATVMTVTWTTPETDGGSPITSYIIERRDTFSTRWVKVNKDIVLDNSYKVTNLVEGTEYQFQIMAENKAGVGPASEPSDLRKAKPPYDPPNAPGKPDITAVDSTEITITWTPPENDGGSPITGYTIERCDISRKRWITCNKQTVTETTFTITELIEGNEYQFRVAAENKAGVGDMSEPSDVTKAKPPYDVPTAPGKPEVTGTMPTYITITWAVPESDGGSPITNYVIEKRDTTRDRWVKGSKEVITDTVFSVPDLLEGNEYEFRVAAENKAGIGAFSEPSDKAVAKLPYDVPEAAGKPEVLNADATEMTIEWTPPEKDGGSPVIGYVIEKQKDGGRWLKVNKDIVPELTYTVQELVEGSEYRFRVSAQNAAGVGKPSEPSDPRIAKPPYDVPTAPGKPETSDVDKTEMTITWTPPLSDGGSEIFNYIIEKRETNVTRWVKATKVTITECTYKLTDLKEGLKYEFRVSAENKAGVGPVSPPSDPRIAKPPYDPPSAPGKPKITDIDSNHMTLTWTVPDNDGGSEIIGYVIEKCDTNRDRWLRVNKELVKELTLTVTDLIEGNEYIFRVAAENKAGLGNYSEPSDPKVAKPPYDLPEAPGKPEVENLDKTSMNLTWAPPKSDGGSAIFNYVIERKETSSSRWVKIHKDTWVSTEFTVLDLIEGNEYEFRVAAENKAGVGNYSEPSDPRIAKPPYDVPGPPSKPILGEIDRTVMTVTWTPPESDGGSPIIGYFVEKKEQFSSRWTKVTDIVVSELTLKVSNLTEGSLYQFRVSANNKAGTGTPSEPTEPTMAKPPYDPPEPPSRPEVSDVTAETMHLTWNPPDNDGGSPITGYFIEKRDVTRDRWSKVNKDAVKNPKLTVENLTEGTTYEFRVSAKNDAGVGNPSEPSVPTKAKPPYDIPESPGKPDVTDVTASTMTLTWAAPVSDGGSPITTYVIESKDSFSTRWNNITKDKITDLTYTVSGLMEGSEYQFRIKAQNAAGLSKPSQPSDPVIAKPPFVVPGAPSKPVISDVTAMSMKLTWNAPGSDGGSPITGYSVEARERLGTWTVITLDAVQETSYTATSLIEGKVYEFRVSAQNKAGLSKPSPPSDPTEAKDPIDPPCPPGKPEPTNISGTEMKVTWSMPENDGGSPIIGYIVERCETARMRWMKSNTDLVKETTYLVQDLIEGNTYTFRIIAVNKAGESEPSEPSEPKVAKPPYDVPEPPSKPNISDVDATQMTLTWTPPEHDGGSPVTGYIIERKDSMSIKWVKAVRDVVTDTTITVKGLIEGTEYQFHVAAQNKAGTGKFGEPSDPRIAKPPYDIPGPPGMPSVTSADSTWMTLTWSPPEDDGGAEITNYIVEMKEGFSTTWKKVVRNVSDTTHTVKNLTEGNEYEFRVSAENKAGVGPPSEPSTPRVAKPPYDVPGPPGKPDVTETDKTMMTITWTPPEEDGGSPLTGYVIEKCDISRDRWTKANRITVTESTFQVTDLIEGQKYIFRVSGENKAGVGKPSEPSEPRIAKLPYDVPDAPGQPEVSKVDSTAMTLTWAAPDNDGGSPVTGYVIEKKDVTSTRWVRVNKDIEIDTTLRVTQLIEGTTYEFRVSAQNKAGVGKPSEPSKPQKAKPPYGKIENLLACLLYLHGE</sequence>
<feature type="domain" description="Fibronectin type-III" evidence="5">
    <location>
        <begin position="3374"/>
        <end position="3468"/>
    </location>
</feature>
<dbReference type="SMART" id="SM00060">
    <property type="entry name" value="FN3"/>
    <property type="match status" value="20"/>
</dbReference>
<feature type="region of interest" description="Disordered" evidence="3">
    <location>
        <begin position="4457"/>
        <end position="4490"/>
    </location>
</feature>
<feature type="domain" description="Fibronectin type-III" evidence="5">
    <location>
        <begin position="2771"/>
        <end position="2863"/>
    </location>
</feature>
<proteinExistence type="predicted"/>
<feature type="domain" description="Ig-like" evidence="4">
    <location>
        <begin position="2492"/>
        <end position="2576"/>
    </location>
</feature>
<feature type="region of interest" description="Disordered" evidence="3">
    <location>
        <begin position="3049"/>
        <end position="3079"/>
    </location>
</feature>
<evidence type="ECO:0000313" key="6">
    <source>
        <dbReference type="Proteomes" id="UP000694865"/>
    </source>
</evidence>
<feature type="domain" description="Fibronectin type-III" evidence="5">
    <location>
        <begin position="4583"/>
        <end position="4678"/>
    </location>
</feature>
<feature type="region of interest" description="Disordered" evidence="3">
    <location>
        <begin position="168"/>
        <end position="193"/>
    </location>
</feature>
<accession>A0ABM0MSM5</accession>
<dbReference type="InterPro" id="IPR003598">
    <property type="entry name" value="Ig_sub2"/>
</dbReference>
<feature type="domain" description="Fibronectin type-III" evidence="5">
    <location>
        <begin position="3071"/>
        <end position="3166"/>
    </location>
</feature>
<feature type="domain" description="Ig-like" evidence="4">
    <location>
        <begin position="2302"/>
        <end position="2386"/>
    </location>
</feature>
<feature type="domain" description="Ig-like" evidence="4">
    <location>
        <begin position="1411"/>
        <end position="1499"/>
    </location>
</feature>
<feature type="domain" description="Ig-like" evidence="4">
    <location>
        <begin position="1610"/>
        <end position="1706"/>
    </location>
</feature>
<feature type="domain" description="Ig-like" evidence="4">
    <location>
        <begin position="2581"/>
        <end position="2665"/>
    </location>
</feature>
<feature type="domain" description="Ig-like" evidence="4">
    <location>
        <begin position="391"/>
        <end position="481"/>
    </location>
</feature>
<dbReference type="SUPFAM" id="SSF48726">
    <property type="entry name" value="Immunoglobulin"/>
    <property type="match status" value="26"/>
</dbReference>
<feature type="region of interest" description="Disordered" evidence="3">
    <location>
        <begin position="3449"/>
        <end position="3483"/>
    </location>
</feature>
<feature type="domain" description="Fibronectin type-III" evidence="5">
    <location>
        <begin position="3777"/>
        <end position="3872"/>
    </location>
</feature>
<feature type="domain" description="Ig-like" evidence="4">
    <location>
        <begin position="2402"/>
        <end position="2486"/>
    </location>
</feature>
<evidence type="ECO:0000256" key="1">
    <source>
        <dbReference type="ARBA" id="ARBA00022737"/>
    </source>
</evidence>
<feature type="domain" description="Ig-like" evidence="4">
    <location>
        <begin position="1721"/>
        <end position="1779"/>
    </location>
</feature>
<feature type="region of interest" description="Disordered" evidence="3">
    <location>
        <begin position="4155"/>
        <end position="4189"/>
    </location>
</feature>
<feature type="domain" description="Fibronectin type-III" evidence="5">
    <location>
        <begin position="2869"/>
        <end position="2964"/>
    </location>
</feature>
<dbReference type="InterPro" id="IPR050964">
    <property type="entry name" value="Striated_Muscle_Regulatory"/>
</dbReference>
<dbReference type="Gene3D" id="2.60.40.10">
    <property type="entry name" value="Immunoglobulins"/>
    <property type="match status" value="46"/>
</dbReference>
<feature type="domain" description="Ig-like" evidence="4">
    <location>
        <begin position="2069"/>
        <end position="2137"/>
    </location>
</feature>
<reference evidence="7" key="1">
    <citation type="submission" date="2025-08" db="UniProtKB">
        <authorList>
            <consortium name="RefSeq"/>
        </authorList>
    </citation>
    <scope>IDENTIFICATION</scope>
    <source>
        <tissue evidence="7">Testes</tissue>
    </source>
</reference>
<feature type="domain" description="Fibronectin type-III" evidence="5">
    <location>
        <begin position="4281"/>
        <end position="4376"/>
    </location>
</feature>
<name>A0ABM0MSM5_SACKO</name>
<dbReference type="PROSITE" id="PS50853">
    <property type="entry name" value="FN3"/>
    <property type="match status" value="20"/>
</dbReference>
<dbReference type="SMART" id="SM00406">
    <property type="entry name" value="IGv"/>
    <property type="match status" value="11"/>
</dbReference>
<feature type="domain" description="Ig-like" evidence="4">
    <location>
        <begin position="2670"/>
        <end position="2764"/>
    </location>
</feature>
<feature type="region of interest" description="Disordered" evidence="3">
    <location>
        <begin position="3551"/>
        <end position="3581"/>
    </location>
</feature>
<feature type="domain" description="Ig-like" evidence="4">
    <location>
        <begin position="1095"/>
        <end position="1183"/>
    </location>
</feature>
<protein>
    <submittedName>
        <fullName evidence="7">Titin-like</fullName>
    </submittedName>
</protein>
<keyword evidence="6" id="KW-1185">Reference proteome</keyword>
<feature type="compositionally biased region" description="Pro residues" evidence="3">
    <location>
        <begin position="3872"/>
        <end position="3881"/>
    </location>
</feature>
<feature type="region of interest" description="Disordered" evidence="3">
    <location>
        <begin position="3852"/>
        <end position="3886"/>
    </location>
</feature>
<dbReference type="InterPro" id="IPR013106">
    <property type="entry name" value="Ig_V-set"/>
</dbReference>
<feature type="domain" description="Fibronectin type-III" evidence="5">
    <location>
        <begin position="4482"/>
        <end position="4577"/>
    </location>
</feature>
<feature type="domain" description="Fibronectin type-III" evidence="5">
    <location>
        <begin position="3676"/>
        <end position="3771"/>
    </location>
</feature>
<feature type="region of interest" description="Disordered" evidence="3">
    <location>
        <begin position="3252"/>
        <end position="3281"/>
    </location>
</feature>
<feature type="domain" description="Fibronectin type-III" evidence="5">
    <location>
        <begin position="3575"/>
        <end position="3670"/>
    </location>
</feature>
<evidence type="ECO:0000313" key="7">
    <source>
        <dbReference type="RefSeq" id="XP_006823016.1"/>
    </source>
</evidence>
<feature type="domain" description="Ig-like" evidence="4">
    <location>
        <begin position="1283"/>
        <end position="1380"/>
    </location>
</feature>
<dbReference type="PRINTS" id="PR00014">
    <property type="entry name" value="FNTYPEIII"/>
</dbReference>
<keyword evidence="2" id="KW-0393">Immunoglobulin domain</keyword>
<feature type="domain" description="Fibronectin type-III" evidence="5">
    <location>
        <begin position="4080"/>
        <end position="4174"/>
    </location>
</feature>
<feature type="region of interest" description="Disordered" evidence="3">
    <location>
        <begin position="3757"/>
        <end position="3778"/>
    </location>
</feature>
<feature type="domain" description="Fibronectin type-III" evidence="5">
    <location>
        <begin position="2970"/>
        <end position="3065"/>
    </location>
</feature>
<feature type="domain" description="Fibronectin type-III" evidence="5">
    <location>
        <begin position="4180"/>
        <end position="4275"/>
    </location>
</feature>
<dbReference type="InterPro" id="IPR036179">
    <property type="entry name" value="Ig-like_dom_sf"/>
</dbReference>
<dbReference type="InterPro" id="IPR013783">
    <property type="entry name" value="Ig-like_fold"/>
</dbReference>
<feature type="domain" description="Ig-like" evidence="4">
    <location>
        <begin position="727"/>
        <end position="818"/>
    </location>
</feature>
<dbReference type="InterPro" id="IPR007110">
    <property type="entry name" value="Ig-like_dom"/>
</dbReference>
<dbReference type="CDD" id="cd00063">
    <property type="entry name" value="FN3"/>
    <property type="match status" value="20"/>
</dbReference>
<feature type="domain" description="Fibronectin type-III" evidence="5">
    <location>
        <begin position="3474"/>
        <end position="3569"/>
    </location>
</feature>
<dbReference type="InterPro" id="IPR003599">
    <property type="entry name" value="Ig_sub"/>
</dbReference>
<feature type="domain" description="Fibronectin type-III" evidence="5">
    <location>
        <begin position="3172"/>
        <end position="3267"/>
    </location>
</feature>
<feature type="domain" description="Ig-like" evidence="4">
    <location>
        <begin position="1502"/>
        <end position="1586"/>
    </location>
</feature>
<evidence type="ECO:0000256" key="2">
    <source>
        <dbReference type="ARBA" id="ARBA00023319"/>
    </source>
</evidence>
<feature type="domain" description="Ig-like" evidence="4">
    <location>
        <begin position="1793"/>
        <end position="1883"/>
    </location>
</feature>
<feature type="compositionally biased region" description="Low complexity" evidence="3">
    <location>
        <begin position="3856"/>
        <end position="3867"/>
    </location>
</feature>
<dbReference type="Proteomes" id="UP000694865">
    <property type="component" value="Unplaced"/>
</dbReference>
<feature type="domain" description="Ig-like" evidence="4">
    <location>
        <begin position="76"/>
        <end position="164"/>
    </location>
</feature>
<feature type="domain" description="Ig-like" evidence="4">
    <location>
        <begin position="515"/>
        <end position="605"/>
    </location>
</feature>
<dbReference type="InterPro" id="IPR013098">
    <property type="entry name" value="Ig_I-set"/>
</dbReference>
<organism evidence="6 7">
    <name type="scientific">Saccoglossus kowalevskii</name>
    <name type="common">Acorn worm</name>
    <dbReference type="NCBI Taxonomy" id="10224"/>
    <lineage>
        <taxon>Eukaryota</taxon>
        <taxon>Metazoa</taxon>
        <taxon>Hemichordata</taxon>
        <taxon>Enteropneusta</taxon>
        <taxon>Harrimaniidae</taxon>
        <taxon>Saccoglossus</taxon>
    </lineage>
</organism>
<dbReference type="Pfam" id="PF18362">
    <property type="entry name" value="THB"/>
    <property type="match status" value="1"/>
</dbReference>
<feature type="region of interest" description="Disordered" evidence="3">
    <location>
        <begin position="4258"/>
        <end position="4289"/>
    </location>
</feature>
<dbReference type="RefSeq" id="XP_006823016.1">
    <property type="nucleotide sequence ID" value="XM_006822953.1"/>
</dbReference>
<feature type="domain" description="Fibronectin type-III" evidence="5">
    <location>
        <begin position="3878"/>
        <end position="3973"/>
    </location>
</feature>
<feature type="region of interest" description="Disordered" evidence="3">
    <location>
        <begin position="3953"/>
        <end position="3985"/>
    </location>
</feature>
<feature type="domain" description="Ig-like" evidence="4">
    <location>
        <begin position="2141"/>
        <end position="2231"/>
    </location>
</feature>
<feature type="domain" description="Fibronectin type-III" evidence="5">
    <location>
        <begin position="3273"/>
        <end position="3370"/>
    </location>
</feature>
<dbReference type="GeneID" id="100367237"/>
<dbReference type="SMART" id="SM00409">
    <property type="entry name" value="IG"/>
    <property type="match status" value="27"/>
</dbReference>
<dbReference type="PROSITE" id="PS50835">
    <property type="entry name" value="IG_LIKE"/>
    <property type="match status" value="25"/>
</dbReference>
<evidence type="ECO:0000256" key="3">
    <source>
        <dbReference type="SAM" id="MobiDB-lite"/>
    </source>
</evidence>
<evidence type="ECO:0000259" key="5">
    <source>
        <dbReference type="PROSITE" id="PS50853"/>
    </source>
</evidence>
<dbReference type="InterPro" id="IPR040849">
    <property type="entry name" value="MyBP-C_THB"/>
</dbReference>
<gene>
    <name evidence="7" type="primary">LOC100367237</name>
</gene>